<comment type="caution">
    <text evidence="1">The sequence shown here is derived from an EMBL/GenBank/DDBJ whole genome shotgun (WGS) entry which is preliminary data.</text>
</comment>
<feature type="non-terminal residue" evidence="1">
    <location>
        <position position="104"/>
    </location>
</feature>
<keyword evidence="2" id="KW-1185">Reference proteome</keyword>
<reference evidence="1 2" key="1">
    <citation type="submission" date="2021-05" db="EMBL/GenBank/DDBJ databases">
        <title>Genome Assembly of Synthetic Allotetraploid Brassica napus Reveals Homoeologous Exchanges between Subgenomes.</title>
        <authorList>
            <person name="Davis J.T."/>
        </authorList>
    </citation>
    <scope>NUCLEOTIDE SEQUENCE [LARGE SCALE GENOMIC DNA]</scope>
    <source>
        <strain evidence="2">cv. Da-Ae</strain>
        <tissue evidence="1">Seedling</tissue>
    </source>
</reference>
<dbReference type="Proteomes" id="UP000824890">
    <property type="component" value="Unassembled WGS sequence"/>
</dbReference>
<evidence type="ECO:0000313" key="1">
    <source>
        <dbReference type="EMBL" id="KAH0902789.1"/>
    </source>
</evidence>
<dbReference type="EMBL" id="JAGKQM010000011">
    <property type="protein sequence ID" value="KAH0902789.1"/>
    <property type="molecule type" value="Genomic_DNA"/>
</dbReference>
<name>A0ABQ8BDA6_BRANA</name>
<gene>
    <name evidence="1" type="ORF">HID58_042292</name>
</gene>
<sequence>MTLALLQSAAASIAFCSIVNPGQILKNVEVVSVKFVLEESARSKEELRYWISFRRQLSLKGLLWLASAWESVEIVKILICDDFLLTPSKAVCIGVGLQDVETIV</sequence>
<proteinExistence type="predicted"/>
<organism evidence="1 2">
    <name type="scientific">Brassica napus</name>
    <name type="common">Rape</name>
    <dbReference type="NCBI Taxonomy" id="3708"/>
    <lineage>
        <taxon>Eukaryota</taxon>
        <taxon>Viridiplantae</taxon>
        <taxon>Streptophyta</taxon>
        <taxon>Embryophyta</taxon>
        <taxon>Tracheophyta</taxon>
        <taxon>Spermatophyta</taxon>
        <taxon>Magnoliopsida</taxon>
        <taxon>eudicotyledons</taxon>
        <taxon>Gunneridae</taxon>
        <taxon>Pentapetalae</taxon>
        <taxon>rosids</taxon>
        <taxon>malvids</taxon>
        <taxon>Brassicales</taxon>
        <taxon>Brassicaceae</taxon>
        <taxon>Brassiceae</taxon>
        <taxon>Brassica</taxon>
    </lineage>
</organism>
<evidence type="ECO:0000313" key="2">
    <source>
        <dbReference type="Proteomes" id="UP000824890"/>
    </source>
</evidence>
<protein>
    <submittedName>
        <fullName evidence="1">Uncharacterized protein</fullName>
    </submittedName>
</protein>
<accession>A0ABQ8BDA6</accession>